<sequence length="799" mass="86949">MAPMKRDGPPNRNIRDFFKPFTIPKSRIPVYAEEEDEIVVATSIPKDEPSPDQPQQSVLNGEEDDEPFPSSQASESSVLSSALSILTAKERTPKASQASPSKLPARPGPQQNGHASNARNLPSSQQRRVMTAVEIPALPTSQQKQLHSSSSDLPTAPPKLPIPHTTAAATSFSSISTLSSVPMSTQSSSRRVLKNGIQAVTNSDSDSVESSGSSRGDEESSSGDDLVDISAFIPRKKARLEEADVKQRQSARLSGDNKTVGSVRTPGKGGVPLPEKKVVYKYGLAAMVKQRQREEEAAARMREAETQFEESQRMRERERDEEDDTAVDLQAVVANEGDDGGRMMRAMQRTETADDEQAFYYIRDARSDTPPDTKFPSHAFGDAHTFMAQKLQDEGWRTQACLTGFLSEVAARGELPDAARDWFASRLLHEKRGDLREAYACILESCKISGTGKDSTLPTRLSDYYVLSKNAVESVKAPRNPASTASSSLDALDSVLRVVRHFGSQCGDEAIASSILEFVYARIDARVAGDTALKCAIEDAIEYLLQRVSSHDDMFTKLKQAFHHSGYSTQLKCNAIASLPALSEHSHALQRRLAISLVTSQQTVAAPNTSPANATAILHALRNAPQFHISDATNYSFLNPLLTILDLALDAGFYEQDYRTPAPSSPPKTILKPSISTSATASETPAETAFNAQIDAFITQLTLMASRIKDAGTTHLRRSEAKHALERLVRRLEFAVRSRPRKRGGVFGAGLEVQRGLLRGFLAKAGEGGGRGVGRVVRFEDGDGDGDEKVVLEEERGEA</sequence>
<proteinExistence type="predicted"/>
<dbReference type="OrthoDB" id="5350396at2759"/>
<dbReference type="RefSeq" id="XP_033585957.1">
    <property type="nucleotide sequence ID" value="XM_033738274.1"/>
</dbReference>
<evidence type="ECO:0000313" key="3">
    <source>
        <dbReference type="Proteomes" id="UP000799767"/>
    </source>
</evidence>
<feature type="compositionally biased region" description="Polar residues" evidence="1">
    <location>
        <begin position="109"/>
        <end position="128"/>
    </location>
</feature>
<feature type="compositionally biased region" description="Basic and acidic residues" evidence="1">
    <location>
        <begin position="777"/>
        <end position="799"/>
    </location>
</feature>
<organism evidence="2 3">
    <name type="scientific">Neohortaea acidophila</name>
    <dbReference type="NCBI Taxonomy" id="245834"/>
    <lineage>
        <taxon>Eukaryota</taxon>
        <taxon>Fungi</taxon>
        <taxon>Dikarya</taxon>
        <taxon>Ascomycota</taxon>
        <taxon>Pezizomycotina</taxon>
        <taxon>Dothideomycetes</taxon>
        <taxon>Dothideomycetidae</taxon>
        <taxon>Mycosphaerellales</taxon>
        <taxon>Teratosphaeriaceae</taxon>
        <taxon>Neohortaea</taxon>
    </lineage>
</organism>
<gene>
    <name evidence="2" type="ORF">BDY17DRAFT_356134</name>
</gene>
<accession>A0A6A6PJD9</accession>
<feature type="region of interest" description="Disordered" evidence="1">
    <location>
        <begin position="40"/>
        <end position="165"/>
    </location>
</feature>
<feature type="compositionally biased region" description="Polar residues" evidence="1">
    <location>
        <begin position="248"/>
        <end position="262"/>
    </location>
</feature>
<dbReference type="AlphaFoldDB" id="A0A6A6PJD9"/>
<dbReference type="GeneID" id="54479276"/>
<feature type="compositionally biased region" description="Low complexity" evidence="1">
    <location>
        <begin position="203"/>
        <end position="214"/>
    </location>
</feature>
<feature type="region of interest" description="Disordered" evidence="1">
    <location>
        <begin position="776"/>
        <end position="799"/>
    </location>
</feature>
<feature type="compositionally biased region" description="Basic and acidic residues" evidence="1">
    <location>
        <begin position="296"/>
        <end position="318"/>
    </location>
</feature>
<feature type="region of interest" description="Disordered" evidence="1">
    <location>
        <begin position="296"/>
        <end position="325"/>
    </location>
</feature>
<feature type="compositionally biased region" description="Polar residues" evidence="1">
    <location>
        <begin position="139"/>
        <end position="153"/>
    </location>
</feature>
<feature type="compositionally biased region" description="Low complexity" evidence="1">
    <location>
        <begin position="70"/>
        <end position="87"/>
    </location>
</feature>
<reference evidence="2" key="1">
    <citation type="journal article" date="2020" name="Stud. Mycol.">
        <title>101 Dothideomycetes genomes: a test case for predicting lifestyles and emergence of pathogens.</title>
        <authorList>
            <person name="Haridas S."/>
            <person name="Albert R."/>
            <person name="Binder M."/>
            <person name="Bloem J."/>
            <person name="Labutti K."/>
            <person name="Salamov A."/>
            <person name="Andreopoulos B."/>
            <person name="Baker S."/>
            <person name="Barry K."/>
            <person name="Bills G."/>
            <person name="Bluhm B."/>
            <person name="Cannon C."/>
            <person name="Castanera R."/>
            <person name="Culley D."/>
            <person name="Daum C."/>
            <person name="Ezra D."/>
            <person name="Gonzalez J."/>
            <person name="Henrissat B."/>
            <person name="Kuo A."/>
            <person name="Liang C."/>
            <person name="Lipzen A."/>
            <person name="Lutzoni F."/>
            <person name="Magnuson J."/>
            <person name="Mondo S."/>
            <person name="Nolan M."/>
            <person name="Ohm R."/>
            <person name="Pangilinan J."/>
            <person name="Park H.-J."/>
            <person name="Ramirez L."/>
            <person name="Alfaro M."/>
            <person name="Sun H."/>
            <person name="Tritt A."/>
            <person name="Yoshinaga Y."/>
            <person name="Zwiers L.-H."/>
            <person name="Turgeon B."/>
            <person name="Goodwin S."/>
            <person name="Spatafora J."/>
            <person name="Crous P."/>
            <person name="Grigoriev I."/>
        </authorList>
    </citation>
    <scope>NUCLEOTIDE SEQUENCE</scope>
    <source>
        <strain evidence="2">CBS 113389</strain>
    </source>
</reference>
<feature type="region of interest" description="Disordered" evidence="1">
    <location>
        <begin position="177"/>
        <end position="270"/>
    </location>
</feature>
<evidence type="ECO:0000256" key="1">
    <source>
        <dbReference type="SAM" id="MobiDB-lite"/>
    </source>
</evidence>
<dbReference type="EMBL" id="MU001641">
    <property type="protein sequence ID" value="KAF2479387.1"/>
    <property type="molecule type" value="Genomic_DNA"/>
</dbReference>
<protein>
    <submittedName>
        <fullName evidence="2">Uncharacterized protein</fullName>
    </submittedName>
</protein>
<dbReference type="Proteomes" id="UP000799767">
    <property type="component" value="Unassembled WGS sequence"/>
</dbReference>
<name>A0A6A6PJD9_9PEZI</name>
<keyword evidence="3" id="KW-1185">Reference proteome</keyword>
<feature type="compositionally biased region" description="Polar residues" evidence="1">
    <location>
        <begin position="181"/>
        <end position="190"/>
    </location>
</feature>
<evidence type="ECO:0000313" key="2">
    <source>
        <dbReference type="EMBL" id="KAF2479387.1"/>
    </source>
</evidence>